<sequence>MTIAFQFAFESHMQETVASMARHYVRSIISSVQRAALVLTCLRRPWSHFKIYVWRRYSMIVVVKTSAERLHTLCIRDLRLFIGGICLSSMSRPISYERAMVWKVLNEDDGPHCLCFMFINWSFV</sequence>
<dbReference type="GO" id="GO:0003700">
    <property type="term" value="F:DNA-binding transcription factor activity"/>
    <property type="evidence" value="ECO:0007669"/>
    <property type="project" value="InterPro"/>
</dbReference>
<keyword evidence="1" id="KW-0539">Nucleus</keyword>
<dbReference type="PANTHER" id="PTHR45950">
    <property type="entry name" value="HOMEOBOX-LEUCINE ZIPPER PROTEIN ATHB-14"/>
    <property type="match status" value="1"/>
</dbReference>
<dbReference type="Proteomes" id="UP000298416">
    <property type="component" value="Unassembled WGS sequence"/>
</dbReference>
<gene>
    <name evidence="3" type="ORF">SASPL_123210</name>
</gene>
<dbReference type="Pfam" id="PF08670">
    <property type="entry name" value="MEKHLA"/>
    <property type="match status" value="1"/>
</dbReference>
<evidence type="ECO:0000313" key="3">
    <source>
        <dbReference type="EMBL" id="KAG6415792.1"/>
    </source>
</evidence>
<feature type="domain" description="MEKHLA" evidence="2">
    <location>
        <begin position="39"/>
        <end position="123"/>
    </location>
</feature>
<name>A0A8X8XN20_SALSN</name>
<dbReference type="InterPro" id="IPR013978">
    <property type="entry name" value="MEKHLA"/>
</dbReference>
<proteinExistence type="predicted"/>
<evidence type="ECO:0000259" key="2">
    <source>
        <dbReference type="Pfam" id="PF08670"/>
    </source>
</evidence>
<reference evidence="3" key="1">
    <citation type="submission" date="2018-01" db="EMBL/GenBank/DDBJ databases">
        <authorList>
            <person name="Mao J.F."/>
        </authorList>
    </citation>
    <scope>NUCLEOTIDE SEQUENCE</scope>
    <source>
        <strain evidence="3">Huo1</strain>
        <tissue evidence="3">Leaf</tissue>
    </source>
</reference>
<dbReference type="AlphaFoldDB" id="A0A8X8XN20"/>
<protein>
    <recommendedName>
        <fullName evidence="2">MEKHLA domain-containing protein</fullName>
    </recommendedName>
</protein>
<accession>A0A8X8XN20</accession>
<dbReference type="PANTHER" id="PTHR45950:SF1">
    <property type="entry name" value="HOMEOBOX-LEUCINE ZIPPER PROTEIN ATHB-15"/>
    <property type="match status" value="1"/>
</dbReference>
<evidence type="ECO:0000313" key="4">
    <source>
        <dbReference type="Proteomes" id="UP000298416"/>
    </source>
</evidence>
<dbReference type="InterPro" id="IPR044830">
    <property type="entry name" value="HD-Zip_III"/>
</dbReference>
<reference evidence="3" key="2">
    <citation type="submission" date="2020-08" db="EMBL/GenBank/DDBJ databases">
        <title>Plant Genome Project.</title>
        <authorList>
            <person name="Zhang R.-G."/>
        </authorList>
    </citation>
    <scope>NUCLEOTIDE SEQUENCE</scope>
    <source>
        <strain evidence="3">Huo1</strain>
        <tissue evidence="3">Leaf</tissue>
    </source>
</reference>
<comment type="caution">
    <text evidence="3">The sequence shown here is derived from an EMBL/GenBank/DDBJ whole genome shotgun (WGS) entry which is preliminary data.</text>
</comment>
<dbReference type="EMBL" id="PNBA02000008">
    <property type="protein sequence ID" value="KAG6415792.1"/>
    <property type="molecule type" value="Genomic_DNA"/>
</dbReference>
<evidence type="ECO:0000256" key="1">
    <source>
        <dbReference type="ARBA" id="ARBA00023242"/>
    </source>
</evidence>
<keyword evidence="4" id="KW-1185">Reference proteome</keyword>
<organism evidence="3">
    <name type="scientific">Salvia splendens</name>
    <name type="common">Scarlet sage</name>
    <dbReference type="NCBI Taxonomy" id="180675"/>
    <lineage>
        <taxon>Eukaryota</taxon>
        <taxon>Viridiplantae</taxon>
        <taxon>Streptophyta</taxon>
        <taxon>Embryophyta</taxon>
        <taxon>Tracheophyta</taxon>
        <taxon>Spermatophyta</taxon>
        <taxon>Magnoliopsida</taxon>
        <taxon>eudicotyledons</taxon>
        <taxon>Gunneridae</taxon>
        <taxon>Pentapetalae</taxon>
        <taxon>asterids</taxon>
        <taxon>lamiids</taxon>
        <taxon>Lamiales</taxon>
        <taxon>Lamiaceae</taxon>
        <taxon>Nepetoideae</taxon>
        <taxon>Mentheae</taxon>
        <taxon>Salviinae</taxon>
        <taxon>Salvia</taxon>
        <taxon>Salvia subgen. Calosphace</taxon>
        <taxon>core Calosphace</taxon>
    </lineage>
</organism>